<evidence type="ECO:0000259" key="2">
    <source>
        <dbReference type="Pfam" id="PF11924"/>
    </source>
</evidence>
<dbReference type="PRINTS" id="PR01369">
    <property type="entry name" value="INTIMIN"/>
</dbReference>
<feature type="domain" description="Inverse autotransporter beta-domain" evidence="2">
    <location>
        <begin position="62"/>
        <end position="337"/>
    </location>
</feature>
<dbReference type="AlphaFoldDB" id="A0A077QN24"/>
<accession>A0A077QN24</accession>
<sequence>MPSFAKKIIGIFIFIYALLIPSTITSALAKGDIRHETSHPHSKETQDTPEFDVQNFIVNNLQTMSQVLSSSPSELKTQATSYALGKLNSTILSETQKWLSQFGTVSINFGLDRDWKLKNHSLDLLLPLYDNKADWLFFSQLGYRNKDSRNTMNIGLGGRYFYQNWMYGLNTFYDYDITGKNRRIGLGSEIWGDYIKLSANAYHRLSDWQNSRNFDYYYERPANGYDINSEFYLPFYPNLGAKLSYEKYFGDSVTLFNRDTKQKNPSLAKIGLTYTPIPLFTIGVDYKQGESGRSETQFLTNLNYRFGTPISTQLDHNNVASMRTLAGSRYDLVERNNNIVLEHKKTEEIELLAVEPILGYGHQEIKISVPVRSHKNIKQISWKVADKAFEQYNGKLSSDSGKDITVTLPSYQEAHKQDYILDISITDNQERIKNTHMPIKVLPFLIDGKVKVIPPKSPESTGEEKNGYKFTDLAITYQGMIKGEIVKNGKIDNVRWIVESSLGDESDLSFAWNNKPAQTSEKGELIDENGKLISNILVSKNKNQHDKVKVYIQLDGAPKQEIDEVNFDPVKPVPDKAEKIEMNCQAQGETPVLVNESYICTAILTGAKGKDDYIIGKKVNWKVEGHNKLQPVPVIEQTSADGEATATLTSSTELSGLVVIASVDGQPTNELLGRSNKINFSWPEITLDPLSKSTIDGDGDGDGVEHYTVRATVLREKGGKVYTGNTVNKEKDIKFVWKDLKLENGNNASGVTSKPSPGIPQTVDSKGKLEAHISGNKANNEQVKACINIEGRNSASDICSELMNFVQDFKIDSIEVINFDPASPLLGDGNSKYQYRAKIVDYKDNAKIIAGRKFEPKDISWTHDHNKIESAKLPSPELYSPTNKDVYTTDDKGYLYATLKSSAGVKKVNMTLKVSGAKNANEELTTTTGVEFTPVAKTALLYVYNRNNKKIYKYFDNKDNLNRPSNVFESLRGELIDPKNPKSFYDDPDVSEVIYSMKFNKDEAPYGGITLTFGDKEHGPIQFRAMGIVEIYSNVTMQSGEIKLYKYKIDIKSVSSVNSQKGYVSVNGSNIDCGVNLMGGTQNLYSDKEASDPTNPYSIHNEWGETERGERYSLYDWGLFDEVNNHNAEKATIIVKSTSSASSKRFRIYDSKNNTFDQQSEGVIFCYDHWLKPGKN</sequence>
<evidence type="ECO:0000313" key="4">
    <source>
        <dbReference type="Proteomes" id="UP000028480"/>
    </source>
</evidence>
<dbReference type="HOGENOM" id="CLU_004233_2_1_6"/>
<evidence type="ECO:0000256" key="1">
    <source>
        <dbReference type="ARBA" id="ARBA00010116"/>
    </source>
</evidence>
<dbReference type="InterPro" id="IPR051715">
    <property type="entry name" value="Intimin-Invasin_domain"/>
</dbReference>
<dbReference type="Gene3D" id="2.60.40.10">
    <property type="entry name" value="Immunoglobulins"/>
    <property type="match status" value="1"/>
</dbReference>
<organism evidence="3 4">
    <name type="scientific">Xenorhabdus bovienii str. Intermedium</name>
    <dbReference type="NCBI Taxonomy" id="1379677"/>
    <lineage>
        <taxon>Bacteria</taxon>
        <taxon>Pseudomonadati</taxon>
        <taxon>Pseudomonadota</taxon>
        <taxon>Gammaproteobacteria</taxon>
        <taxon>Enterobacterales</taxon>
        <taxon>Morganellaceae</taxon>
        <taxon>Xenorhabdus</taxon>
    </lineage>
</organism>
<dbReference type="GO" id="GO:0009279">
    <property type="term" value="C:cell outer membrane"/>
    <property type="evidence" value="ECO:0007669"/>
    <property type="project" value="TreeGrafter"/>
</dbReference>
<dbReference type="InterPro" id="IPR003535">
    <property type="entry name" value="Intimin/invasin_bac"/>
</dbReference>
<dbReference type="Pfam" id="PF11924">
    <property type="entry name" value="IAT_beta"/>
    <property type="match status" value="1"/>
</dbReference>
<reference evidence="3" key="1">
    <citation type="submission" date="2013-07" db="EMBL/GenBank/DDBJ databases">
        <title>Sub-species coevolution in mutualistic symbiosis.</title>
        <authorList>
            <person name="Murfin K."/>
            <person name="Klassen J."/>
            <person name="Lee M."/>
            <person name="Forst S."/>
            <person name="Stock P."/>
            <person name="Goodrich-Blair H."/>
        </authorList>
    </citation>
    <scope>NUCLEOTIDE SEQUENCE [LARGE SCALE GENOMIC DNA]</scope>
    <source>
        <strain evidence="3">Intermedium</strain>
    </source>
</reference>
<dbReference type="Gene3D" id="2.40.160.160">
    <property type="entry name" value="Inverse autotransporter, beta-domain"/>
    <property type="match status" value="1"/>
</dbReference>
<name>A0A077QN24_XENBV</name>
<comment type="similarity">
    <text evidence="1">Belongs to the intimin/invasin family.</text>
</comment>
<gene>
    <name evidence="3" type="ORF">XBI1_500003</name>
</gene>
<dbReference type="SUPFAM" id="SSF49373">
    <property type="entry name" value="Invasin/intimin cell-adhesion fragments"/>
    <property type="match status" value="1"/>
</dbReference>
<dbReference type="InterPro" id="IPR013783">
    <property type="entry name" value="Ig-like_fold"/>
</dbReference>
<dbReference type="InterPro" id="IPR038177">
    <property type="entry name" value="IAT_beta_sf"/>
</dbReference>
<protein>
    <submittedName>
        <fullName evidence="3">Putative invasin</fullName>
    </submittedName>
</protein>
<evidence type="ECO:0000313" key="3">
    <source>
        <dbReference type="EMBL" id="CDH34760.1"/>
    </source>
</evidence>
<proteinExistence type="inferred from homology"/>
<dbReference type="PANTHER" id="PTHR39576">
    <property type="entry name" value="ATTACHING AND EFFACING PROTEIN HOMOLOG-RELATED-RELATED"/>
    <property type="match status" value="1"/>
</dbReference>
<dbReference type="InterPro" id="IPR024519">
    <property type="entry name" value="IAT_beta"/>
</dbReference>
<dbReference type="EMBL" id="CBTB010000258">
    <property type="protein sequence ID" value="CDH34760.1"/>
    <property type="molecule type" value="Genomic_DNA"/>
</dbReference>
<comment type="caution">
    <text evidence="3">The sequence shown here is derived from an EMBL/GenBank/DDBJ whole genome shotgun (WGS) entry which is preliminary data.</text>
</comment>
<dbReference type="GO" id="GO:0007155">
    <property type="term" value="P:cell adhesion"/>
    <property type="evidence" value="ECO:0007669"/>
    <property type="project" value="InterPro"/>
</dbReference>
<dbReference type="Proteomes" id="UP000028480">
    <property type="component" value="Unassembled WGS sequence"/>
</dbReference>
<dbReference type="InterPro" id="IPR008964">
    <property type="entry name" value="Invasin/intimin_cell_adhesion"/>
</dbReference>
<dbReference type="PANTHER" id="PTHR39576:SF2">
    <property type="entry name" value="ATTACHING AND EFFACING PROTEIN HOMOLOG-RELATED"/>
    <property type="match status" value="1"/>
</dbReference>
<dbReference type="FunFam" id="2.40.160.160:FF:000001">
    <property type="entry name" value="Intimin-like inverse autotransporter SinH"/>
    <property type="match status" value="1"/>
</dbReference>
<dbReference type="RefSeq" id="WP_051874828.1">
    <property type="nucleotide sequence ID" value="NZ_CAWLWA010000040.1"/>
</dbReference>